<evidence type="ECO:0000259" key="2">
    <source>
        <dbReference type="Pfam" id="PF03787"/>
    </source>
</evidence>
<keyword evidence="1" id="KW-0051">Antiviral defense</keyword>
<dbReference type="InterPro" id="IPR005537">
    <property type="entry name" value="RAMP_III_fam"/>
</dbReference>
<feature type="domain" description="CRISPR type III-associated protein" evidence="2">
    <location>
        <begin position="564"/>
        <end position="704"/>
    </location>
</feature>
<reference evidence="3 4" key="1">
    <citation type="submission" date="2017-03" db="EMBL/GenBank/DDBJ databases">
        <authorList>
            <person name="Afonso C.L."/>
            <person name="Miller P.J."/>
            <person name="Scott M.A."/>
            <person name="Spackman E."/>
            <person name="Goraichik I."/>
            <person name="Dimitrov K.M."/>
            <person name="Suarez D.L."/>
            <person name="Swayne D.E."/>
        </authorList>
    </citation>
    <scope>NUCLEOTIDE SEQUENCE [LARGE SCALE GENOMIC DNA]</scope>
    <source>
        <strain evidence="3">PRJEB14757</strain>
    </source>
</reference>
<dbReference type="GO" id="GO:0051607">
    <property type="term" value="P:defense response to virus"/>
    <property type="evidence" value="ECO:0007669"/>
    <property type="project" value="UniProtKB-KW"/>
</dbReference>
<dbReference type="PANTHER" id="PTHR35579">
    <property type="entry name" value="CRISPR SYSTEM CMS ENDORIBONUCLEASE CSM3"/>
    <property type="match status" value="1"/>
</dbReference>
<sequence>MILQGKLYAETPIYQGNAKKTMFTRDGDGKYKLVSLAGEIEGTAQALMDAFTGQSRNGKNIGLLERLWKRLYGEDMPRGLVRNVECKLREECYPRDKFFDMRMGIKLDEDRWAAESNANYKMEAIFKNSVFNFSMTLNDSTLKRDNTTEKLYFLLQEIMESRFWFGAGKSKGLGRVRLEANLPFEPKSVPVLHKDANHLRIDFSFDSSNPVLVGWNWGKVDPHTPSFLSMDAGLLLENMTDIPSVIRERLKMSIGGSILNPDEWKSKFSEYFPRSVAIWLKEESEAEIDAWMLPSASLKKMSKGKYAINKKLAAQLTPLVDKPFPSKEEAEETFTEIAGKTAANMTKRILKELVQERQLQQSLNQKAWLLIAENFGFDDKLESKVSDAIRDEAALTKIIAPACKNIENRLFQQVDQQLKLLQSDSWVDVEIQSREEHLKIKNMLLDGKIGESQWSNPQMPPEGIKLSSWKDFLRDHSRVAYRHMLNSTNLRKSITNDENQIDFLKAHRDKTRLELAKPEHIDFRSGGPSGRHISKEYGKPYDTVFMRMLSWAPSQKEQGSWEIYIPGGTIKGAFRKRASQMLKTLWGETKKTAFILDDLFGVQGKRGMVFFSDAYLVDPDDSGNWCSMDGVRMDPATGQPVETSKADYLFAYGDKLKFKFQIDIQDINTKNMPAVSVLFHLINDFRLGDIPLGGEKTSGFGWVEANIARLQWLAPGSNGIHQKLFNNQPLTSSGLWQVLDKRGDEAGKLITNIDPILPDSQYTNNIPHAPGAGFVSHRAFGGYCGQLTVEAKLLTPMNIKESGEPSFSVEVAGERLNGHDFYSISPPEAGQRSANAKMTYALPGRSVKGMVRHIYTIASNSHAESMDISRLNPVDSLFGWVGNGPNQALMGRLVFDFAKFEEPELGWFKVPYPYGEWRYADSGWQKKAGGHAAMHLVADKWRIFSHAPLAPVVQQMETFAPDEVNARYFRAMLPGNKARFTIRFWNLEESEFHRLLWSLELEPGLAHKMGNTRYLGFGSLRFSILPESYLIDWTKRYADNSMSNWRIPLDIDMKAAIKSVQNYSALKKALNAEHI</sequence>
<dbReference type="EMBL" id="FWEV01000007">
    <property type="protein sequence ID" value="SLM27610.1"/>
    <property type="molecule type" value="Genomic_DNA"/>
</dbReference>
<dbReference type="RefSeq" id="WP_080804072.1">
    <property type="nucleotide sequence ID" value="NZ_LT828545.1"/>
</dbReference>
<dbReference type="AlphaFoldDB" id="A0A1W1H556"/>
<accession>A0A1W1H556</accession>
<evidence type="ECO:0000256" key="1">
    <source>
        <dbReference type="ARBA" id="ARBA00023118"/>
    </source>
</evidence>
<dbReference type="OrthoDB" id="5362408at2"/>
<dbReference type="STRING" id="1246637.MTBBW1_1040067"/>
<evidence type="ECO:0000313" key="4">
    <source>
        <dbReference type="Proteomes" id="UP000191931"/>
    </source>
</evidence>
<gene>
    <name evidence="3" type="ORF">MTBBW1_1040067</name>
</gene>
<evidence type="ECO:0000313" key="3">
    <source>
        <dbReference type="EMBL" id="SLM27610.1"/>
    </source>
</evidence>
<dbReference type="Proteomes" id="UP000191931">
    <property type="component" value="Unassembled WGS sequence"/>
</dbReference>
<dbReference type="InterPro" id="IPR052216">
    <property type="entry name" value="CRISPR_Csm3_endoribonuclease"/>
</dbReference>
<dbReference type="PANTHER" id="PTHR35579:SF6">
    <property type="entry name" value="DUF324 DOMAIN-CONTAINING PROTEIN"/>
    <property type="match status" value="1"/>
</dbReference>
<dbReference type="CDD" id="cd09726">
    <property type="entry name" value="RAMP_I_III"/>
    <property type="match status" value="1"/>
</dbReference>
<dbReference type="Pfam" id="PF03787">
    <property type="entry name" value="RAMPs"/>
    <property type="match status" value="1"/>
</dbReference>
<protein>
    <recommendedName>
        <fullName evidence="2">CRISPR type III-associated protein domain-containing protein</fullName>
    </recommendedName>
</protein>
<keyword evidence="4" id="KW-1185">Reference proteome</keyword>
<organism evidence="3 4">
    <name type="scientific">Desulfamplus magnetovallimortis</name>
    <dbReference type="NCBI Taxonomy" id="1246637"/>
    <lineage>
        <taxon>Bacteria</taxon>
        <taxon>Pseudomonadati</taxon>
        <taxon>Thermodesulfobacteriota</taxon>
        <taxon>Desulfobacteria</taxon>
        <taxon>Desulfobacterales</taxon>
        <taxon>Desulfobacteraceae</taxon>
        <taxon>Desulfamplus</taxon>
    </lineage>
</organism>
<name>A0A1W1H556_9BACT</name>
<proteinExistence type="predicted"/>